<sequence length="330" mass="36431">MIASELLKRPVAELSPHLEGLRRHGYCLARDILPAPTLTALSEDIGDCFENTPFCLGGFYGERTKRFGSLLARSTHAEALVCHPLMLGLAASILGPWCDTIQLNLMQAIELHPGALPQFPHRDQDMWRGPVGAVEYLVNVIWPLTSFKESNGATIIWPDSHGVQALEPTPTYAPIVVECDPGSAIIFLGSTLHGAGGNRSQDVRRGVIVSYCLGWLKPYENQWLVYPPQVARRFRPELAQLIGYVQHRPNLGNYEGQSPEVLLQDKIPAHFSAADALRPDQAAAVADFVARQRAATASRHDELRAHQVEPPMEFPTVRSADPYQGSQESY</sequence>
<keyword evidence="3" id="KW-1185">Reference proteome</keyword>
<keyword evidence="2" id="KW-0614">Plasmid</keyword>
<evidence type="ECO:0000313" key="3">
    <source>
        <dbReference type="Proteomes" id="UP001317629"/>
    </source>
</evidence>
<dbReference type="SUPFAM" id="SSF51197">
    <property type="entry name" value="Clavaminate synthase-like"/>
    <property type="match status" value="1"/>
</dbReference>
<dbReference type="EMBL" id="AP027144">
    <property type="protein sequence ID" value="BDV36367.1"/>
    <property type="molecule type" value="Genomic_DNA"/>
</dbReference>
<dbReference type="RefSeq" id="WP_281932669.1">
    <property type="nucleotide sequence ID" value="NZ_AP027144.1"/>
</dbReference>
<evidence type="ECO:0008006" key="4">
    <source>
        <dbReference type="Google" id="ProtNLM"/>
    </source>
</evidence>
<reference evidence="2 3" key="1">
    <citation type="journal article" date="2023" name="Int. J. Syst. Evol. Microbiol.">
        <title>Methylocystis iwaonis sp. nov., a type II methane-oxidizing bacterium from surface soil of a rice paddy field in Japan, and emended description of the genus Methylocystis (ex Whittenbury et al. 1970) Bowman et al. 1993.</title>
        <authorList>
            <person name="Kaise H."/>
            <person name="Sawadogo J.B."/>
            <person name="Alam M.S."/>
            <person name="Ueno C."/>
            <person name="Dianou D."/>
            <person name="Shinjo R."/>
            <person name="Asakawa S."/>
        </authorList>
    </citation>
    <scope>NUCLEOTIDE SEQUENCE [LARGE SCALE GENOMIC DNA]</scope>
    <source>
        <strain evidence="2 3">SS37A-Re</strain>
    </source>
</reference>
<dbReference type="Gene3D" id="2.60.120.620">
    <property type="entry name" value="q2cbj1_9rhob like domain"/>
    <property type="match status" value="1"/>
</dbReference>
<accession>A0ABM8EEC1</accession>
<evidence type="ECO:0000313" key="2">
    <source>
        <dbReference type="EMBL" id="BDV36367.1"/>
    </source>
</evidence>
<feature type="region of interest" description="Disordered" evidence="1">
    <location>
        <begin position="298"/>
        <end position="330"/>
    </location>
</feature>
<evidence type="ECO:0000256" key="1">
    <source>
        <dbReference type="SAM" id="MobiDB-lite"/>
    </source>
</evidence>
<name>A0ABM8EEC1_9HYPH</name>
<protein>
    <recommendedName>
        <fullName evidence="4">Phytanoyl-CoA dioxygenase family protein</fullName>
    </recommendedName>
</protein>
<dbReference type="Pfam" id="PF05721">
    <property type="entry name" value="PhyH"/>
    <property type="match status" value="1"/>
</dbReference>
<dbReference type="InterPro" id="IPR008775">
    <property type="entry name" value="Phytyl_CoA_dOase-like"/>
</dbReference>
<feature type="compositionally biased region" description="Basic and acidic residues" evidence="1">
    <location>
        <begin position="298"/>
        <end position="307"/>
    </location>
</feature>
<proteinExistence type="predicted"/>
<geneLocation type="plasmid" evidence="2 3">
    <name>pSS37A-Re-2</name>
</geneLocation>
<gene>
    <name evidence="2" type="ORF">SS37A_38970</name>
</gene>
<organism evidence="2 3">
    <name type="scientific">Methylocystis iwaonis</name>
    <dbReference type="NCBI Taxonomy" id="2885079"/>
    <lineage>
        <taxon>Bacteria</taxon>
        <taxon>Pseudomonadati</taxon>
        <taxon>Pseudomonadota</taxon>
        <taxon>Alphaproteobacteria</taxon>
        <taxon>Hyphomicrobiales</taxon>
        <taxon>Methylocystaceae</taxon>
        <taxon>Methylocystis</taxon>
    </lineage>
</organism>
<dbReference type="Proteomes" id="UP001317629">
    <property type="component" value="Plasmid pSS37A-Re-2"/>
</dbReference>